<proteinExistence type="predicted"/>
<dbReference type="CDD" id="cd02440">
    <property type="entry name" value="AdoMet_MTases"/>
    <property type="match status" value="1"/>
</dbReference>
<evidence type="ECO:0000313" key="2">
    <source>
        <dbReference type="EMBL" id="KAF2672613.1"/>
    </source>
</evidence>
<evidence type="ECO:0000256" key="1">
    <source>
        <dbReference type="SAM" id="Phobius"/>
    </source>
</evidence>
<dbReference type="PANTHER" id="PTHR47473:SF1">
    <property type="entry name" value="METHYLTRANSFERASE DOMAIN-CONTAINING PROTEIN"/>
    <property type="match status" value="1"/>
</dbReference>
<dbReference type="Pfam" id="PF13489">
    <property type="entry name" value="Methyltransf_23"/>
    <property type="match status" value="1"/>
</dbReference>
<keyword evidence="3" id="KW-1185">Reference proteome</keyword>
<evidence type="ECO:0000313" key="3">
    <source>
        <dbReference type="Proteomes" id="UP000799302"/>
    </source>
</evidence>
<dbReference type="InterPro" id="IPR029063">
    <property type="entry name" value="SAM-dependent_MTases_sf"/>
</dbReference>
<keyword evidence="1" id="KW-0812">Transmembrane</keyword>
<dbReference type="OrthoDB" id="10253390at2759"/>
<dbReference type="AlphaFoldDB" id="A0A6A6UMD6"/>
<feature type="transmembrane region" description="Helical" evidence="1">
    <location>
        <begin position="14"/>
        <end position="37"/>
    </location>
</feature>
<protein>
    <recommendedName>
        <fullName evidence="4">Betaine lipid synthase</fullName>
    </recommendedName>
</protein>
<organism evidence="2 3">
    <name type="scientific">Microthyrium microscopicum</name>
    <dbReference type="NCBI Taxonomy" id="703497"/>
    <lineage>
        <taxon>Eukaryota</taxon>
        <taxon>Fungi</taxon>
        <taxon>Dikarya</taxon>
        <taxon>Ascomycota</taxon>
        <taxon>Pezizomycotina</taxon>
        <taxon>Dothideomycetes</taxon>
        <taxon>Dothideomycetes incertae sedis</taxon>
        <taxon>Microthyriales</taxon>
        <taxon>Microthyriaceae</taxon>
        <taxon>Microthyrium</taxon>
    </lineage>
</organism>
<dbReference type="EMBL" id="MU004231">
    <property type="protein sequence ID" value="KAF2672613.1"/>
    <property type="molecule type" value="Genomic_DNA"/>
</dbReference>
<evidence type="ECO:0008006" key="4">
    <source>
        <dbReference type="Google" id="ProtNLM"/>
    </source>
</evidence>
<dbReference type="InterPro" id="IPR021829">
    <property type="entry name" value="DUF3419"/>
</dbReference>
<keyword evidence="1" id="KW-0472">Membrane</keyword>
<keyword evidence="1" id="KW-1133">Transmembrane helix</keyword>
<gene>
    <name evidence="2" type="ORF">BT63DRAFT_368688</name>
</gene>
<name>A0A6A6UMD6_9PEZI</name>
<dbReference type="Gene3D" id="3.40.50.150">
    <property type="entry name" value="Vaccinia Virus protein VP39"/>
    <property type="match status" value="1"/>
</dbReference>
<dbReference type="SUPFAM" id="SSF53335">
    <property type="entry name" value="S-adenosyl-L-methionine-dependent methyltransferases"/>
    <property type="match status" value="1"/>
</dbReference>
<dbReference type="PANTHER" id="PTHR47473">
    <property type="entry name" value="BTA1P"/>
    <property type="match status" value="1"/>
</dbReference>
<reference evidence="2" key="1">
    <citation type="journal article" date="2020" name="Stud. Mycol.">
        <title>101 Dothideomycetes genomes: a test case for predicting lifestyles and emergence of pathogens.</title>
        <authorList>
            <person name="Haridas S."/>
            <person name="Albert R."/>
            <person name="Binder M."/>
            <person name="Bloem J."/>
            <person name="Labutti K."/>
            <person name="Salamov A."/>
            <person name="Andreopoulos B."/>
            <person name="Baker S."/>
            <person name="Barry K."/>
            <person name="Bills G."/>
            <person name="Bluhm B."/>
            <person name="Cannon C."/>
            <person name="Castanera R."/>
            <person name="Culley D."/>
            <person name="Daum C."/>
            <person name="Ezra D."/>
            <person name="Gonzalez J."/>
            <person name="Henrissat B."/>
            <person name="Kuo A."/>
            <person name="Liang C."/>
            <person name="Lipzen A."/>
            <person name="Lutzoni F."/>
            <person name="Magnuson J."/>
            <person name="Mondo S."/>
            <person name="Nolan M."/>
            <person name="Ohm R."/>
            <person name="Pangilinan J."/>
            <person name="Park H.-J."/>
            <person name="Ramirez L."/>
            <person name="Alfaro M."/>
            <person name="Sun H."/>
            <person name="Tritt A."/>
            <person name="Yoshinaga Y."/>
            <person name="Zwiers L.-H."/>
            <person name="Turgeon B."/>
            <person name="Goodwin S."/>
            <person name="Spatafora J."/>
            <person name="Crous P."/>
            <person name="Grigoriev I."/>
        </authorList>
    </citation>
    <scope>NUCLEOTIDE SEQUENCE</scope>
    <source>
        <strain evidence="2">CBS 115976</strain>
    </source>
</reference>
<accession>A0A6A6UMD6</accession>
<dbReference type="Proteomes" id="UP000799302">
    <property type="component" value="Unassembled WGS sequence"/>
</dbReference>
<sequence length="813" mass="92285">MAFADIFHSSRDPLVQIGIAGIVLLFFLAVIFTAAFIDPDKYTGPLATVAAYGRFAYSCFLKPHTGDSGNQQDALESFYKTQAKAYDTTRGRLLHGREDMLSLAACQMKDTNFGASKPIWVDIGGGTGWNIEQMGNYLPVPEFFRAVYLVDFSPSLCEVARARFQRLGWKNVKVVCQDARSFRIEEHQQEGNNSLVVKEKSIYETGNQEGIGADLVTLSYALSMIPEFYPVIDSLSTLLSARGIVGVCDFYVQSQVDFRSKNYGGGVIDRHCNWWSRTFWRTWFEIDRVNLDGARRDYLEYRFGTKLTVNARNHFLGVQIPYYIWIGCSKSSPSMESQLAEMNAAATESPFLAALDLHSRTGLARSDSFETKSKAYECAIVNLSAKLPLPCFWYQNHHWRIYYDHRLEKHTQFKDQYIYAFTWEDSRVDARILKVTNDDVILAITSAGDNILSFALEKPKRLHAVDLNPSQNHLLELKVAAFTALGYADVWKLFGEGRHEHFREILISKLSPHMSSYAFQYWLQNGPKTFGKSGLYYTGGSRHAIQLAALLFKIFGLTSEVNRMCAAETLAEQKEIWERSIRGVLLSKLLSWTIVQNEAWLWKALGVPPNQRNVIMADYEAQCDAAGEPRRKFGRAIWEYVVNTLDPAVANTLLSEDNHYYLLCMQGKYSRKSHADYLQPSAHVKLSHPHAFDSLRIHTDEINEVIDRMTPATLTIAVVMDSMDWFDPGSAAAEKQIRALNRALRMKGRVMLRSAGLEPWYLKKFEECGFQTKCHGRRVPGTCIDRVNMYASTWICTKVRDEKAPGALAELSI</sequence>
<dbReference type="Pfam" id="PF11899">
    <property type="entry name" value="DUF3419"/>
    <property type="match status" value="1"/>
</dbReference>